<evidence type="ECO:0000256" key="2">
    <source>
        <dbReference type="ARBA" id="ARBA00004611"/>
    </source>
</evidence>
<protein>
    <recommendedName>
        <fullName evidence="11">Dynein regulatory complex protein 12</fullName>
    </recommendedName>
</protein>
<dbReference type="PANTHER" id="PTHR28656">
    <property type="entry name" value="COILED-COIL DOMAIN-CONTAINING PROTEIN 153"/>
    <property type="match status" value="1"/>
</dbReference>
<accession>A0ABQ7GP57</accession>
<evidence type="ECO:0000256" key="9">
    <source>
        <dbReference type="ARBA" id="ARBA00023273"/>
    </source>
</evidence>
<feature type="coiled-coil region" evidence="12">
    <location>
        <begin position="78"/>
        <end position="144"/>
    </location>
</feature>
<evidence type="ECO:0000256" key="5">
    <source>
        <dbReference type="ARBA" id="ARBA00022846"/>
    </source>
</evidence>
<reference evidence="13" key="1">
    <citation type="submission" date="2017-08" db="EMBL/GenBank/DDBJ databases">
        <authorList>
            <person name="Polle J.E."/>
            <person name="Barry K."/>
            <person name="Cushman J."/>
            <person name="Schmutz J."/>
            <person name="Tran D."/>
            <person name="Hathwaick L.T."/>
            <person name="Yim W.C."/>
            <person name="Jenkins J."/>
            <person name="Mckie-Krisberg Z.M."/>
            <person name="Prochnik S."/>
            <person name="Lindquist E."/>
            <person name="Dockter R.B."/>
            <person name="Adam C."/>
            <person name="Molina H."/>
            <person name="Bunkerborg J."/>
            <person name="Jin E."/>
            <person name="Buchheim M."/>
            <person name="Magnuson J."/>
        </authorList>
    </citation>
    <scope>NUCLEOTIDE SEQUENCE</scope>
    <source>
        <strain evidence="13">CCAP 19/18</strain>
    </source>
</reference>
<dbReference type="Proteomes" id="UP000815325">
    <property type="component" value="Unassembled WGS sequence"/>
</dbReference>
<dbReference type="PANTHER" id="PTHR28656:SF1">
    <property type="entry name" value="COILED-COIL DOMAIN-CONTAINING PROTEIN 153"/>
    <property type="match status" value="1"/>
</dbReference>
<evidence type="ECO:0000256" key="1">
    <source>
        <dbReference type="ARBA" id="ARBA00003029"/>
    </source>
</evidence>
<evidence type="ECO:0000256" key="7">
    <source>
        <dbReference type="ARBA" id="ARBA00023069"/>
    </source>
</evidence>
<keyword evidence="14" id="KW-1185">Reference proteome</keyword>
<keyword evidence="4" id="KW-0963">Cytoplasm</keyword>
<evidence type="ECO:0000256" key="8">
    <source>
        <dbReference type="ARBA" id="ARBA00023212"/>
    </source>
</evidence>
<dbReference type="EMBL" id="MU069662">
    <property type="protein sequence ID" value="KAF5836374.1"/>
    <property type="molecule type" value="Genomic_DNA"/>
</dbReference>
<comment type="subunit">
    <text evidence="3">Component of the nexin-dynein regulatory complex (N-DRC).</text>
</comment>
<keyword evidence="7" id="KW-0969">Cilium</keyword>
<keyword evidence="9" id="KW-0966">Cell projection</keyword>
<evidence type="ECO:0000256" key="12">
    <source>
        <dbReference type="SAM" id="Coils"/>
    </source>
</evidence>
<dbReference type="InterPro" id="IPR033585">
    <property type="entry name" value="DRC12-like"/>
</dbReference>
<comment type="subcellular location">
    <subcellularLocation>
        <location evidence="2">Cytoplasm</location>
        <location evidence="2">Cytoskeleton</location>
        <location evidence="2">Flagellum axoneme</location>
    </subcellularLocation>
</comment>
<evidence type="ECO:0000256" key="10">
    <source>
        <dbReference type="ARBA" id="ARBA00044754"/>
    </source>
</evidence>
<evidence type="ECO:0000256" key="4">
    <source>
        <dbReference type="ARBA" id="ARBA00022490"/>
    </source>
</evidence>
<keyword evidence="8" id="KW-0206">Cytoskeleton</keyword>
<evidence type="ECO:0000313" key="14">
    <source>
        <dbReference type="Proteomes" id="UP000815325"/>
    </source>
</evidence>
<comment type="caution">
    <text evidence="13">The sequence shown here is derived from an EMBL/GenBank/DDBJ whole genome shotgun (WGS) entry which is preliminary data.</text>
</comment>
<organism evidence="13 14">
    <name type="scientific">Dunaliella salina</name>
    <name type="common">Green alga</name>
    <name type="synonym">Protococcus salinus</name>
    <dbReference type="NCBI Taxonomy" id="3046"/>
    <lineage>
        <taxon>Eukaryota</taxon>
        <taxon>Viridiplantae</taxon>
        <taxon>Chlorophyta</taxon>
        <taxon>core chlorophytes</taxon>
        <taxon>Chlorophyceae</taxon>
        <taxon>CS clade</taxon>
        <taxon>Chlamydomonadales</taxon>
        <taxon>Dunaliellaceae</taxon>
        <taxon>Dunaliella</taxon>
    </lineage>
</organism>
<proteinExistence type="inferred from homology"/>
<comment type="function">
    <text evidence="1">Component of the nexin-dynein regulatory complex (N-DRC), a key regulator of ciliary/flagellar motility which maintains the alignment and integrity of the distal axoneme and regulates microtubule sliding in motile axonemes.</text>
</comment>
<gene>
    <name evidence="13" type="ORF">DUNSADRAFT_6010</name>
</gene>
<sequence>MPPKAKGKKDVAAKLSDRENLARAETEILSLQRLLELRSHEAVEARRSERLWRERMEGFKAAYAKQEEDTSDIKADMFRQYKTMQEQLMKKIDDAEQENQVLRQAGEQKDKEIQQLKTDLRTVRKNCDAEVMEMQRKMEDMQVDFTQMLRDTLDSMHKRLAKSQGLV</sequence>
<evidence type="ECO:0000256" key="6">
    <source>
        <dbReference type="ARBA" id="ARBA00023054"/>
    </source>
</evidence>
<keyword evidence="5" id="KW-0282">Flagellum</keyword>
<name>A0ABQ7GP57_DUNSA</name>
<keyword evidence="6 12" id="KW-0175">Coiled coil</keyword>
<evidence type="ECO:0000256" key="3">
    <source>
        <dbReference type="ARBA" id="ARBA00011248"/>
    </source>
</evidence>
<evidence type="ECO:0000313" key="13">
    <source>
        <dbReference type="EMBL" id="KAF5836374.1"/>
    </source>
</evidence>
<comment type="similarity">
    <text evidence="10">Belongs to the DRC12 family.</text>
</comment>
<evidence type="ECO:0000256" key="11">
    <source>
        <dbReference type="ARBA" id="ARBA00044800"/>
    </source>
</evidence>